<keyword evidence="2" id="KW-1185">Reference proteome</keyword>
<organism evidence="1 2">
    <name type="scientific">Solanum bulbocastanum</name>
    <name type="common">Wild potato</name>
    <dbReference type="NCBI Taxonomy" id="147425"/>
    <lineage>
        <taxon>Eukaryota</taxon>
        <taxon>Viridiplantae</taxon>
        <taxon>Streptophyta</taxon>
        <taxon>Embryophyta</taxon>
        <taxon>Tracheophyta</taxon>
        <taxon>Spermatophyta</taxon>
        <taxon>Magnoliopsida</taxon>
        <taxon>eudicotyledons</taxon>
        <taxon>Gunneridae</taxon>
        <taxon>Pentapetalae</taxon>
        <taxon>asterids</taxon>
        <taxon>lamiids</taxon>
        <taxon>Solanales</taxon>
        <taxon>Solanaceae</taxon>
        <taxon>Solanoideae</taxon>
        <taxon>Solaneae</taxon>
        <taxon>Solanum</taxon>
    </lineage>
</organism>
<accession>A0AAN8T7F3</accession>
<sequence>MTTTFPYINWSLNWRDLLKQRENCLHETRVQMDLGTDPQSNGSKLTLMGAL</sequence>
<name>A0AAN8T7F3_SOLBU</name>
<evidence type="ECO:0000313" key="2">
    <source>
        <dbReference type="Proteomes" id="UP001371456"/>
    </source>
</evidence>
<dbReference type="Proteomes" id="UP001371456">
    <property type="component" value="Unassembled WGS sequence"/>
</dbReference>
<proteinExistence type="predicted"/>
<dbReference type="AlphaFoldDB" id="A0AAN8T7F3"/>
<comment type="caution">
    <text evidence="1">The sequence shown here is derived from an EMBL/GenBank/DDBJ whole genome shotgun (WGS) entry which is preliminary data.</text>
</comment>
<protein>
    <submittedName>
        <fullName evidence="1">Uncharacterized protein</fullName>
    </submittedName>
</protein>
<reference evidence="1 2" key="1">
    <citation type="submission" date="2024-02" db="EMBL/GenBank/DDBJ databases">
        <title>de novo genome assembly of Solanum bulbocastanum strain 11H21.</title>
        <authorList>
            <person name="Hosaka A.J."/>
        </authorList>
    </citation>
    <scope>NUCLEOTIDE SEQUENCE [LARGE SCALE GENOMIC DNA]</scope>
    <source>
        <tissue evidence="1">Young leaves</tissue>
    </source>
</reference>
<evidence type="ECO:0000313" key="1">
    <source>
        <dbReference type="EMBL" id="KAK6780046.1"/>
    </source>
</evidence>
<gene>
    <name evidence="1" type="ORF">RDI58_022230</name>
</gene>
<dbReference type="EMBL" id="JBANQN010000009">
    <property type="protein sequence ID" value="KAK6780046.1"/>
    <property type="molecule type" value="Genomic_DNA"/>
</dbReference>